<dbReference type="InterPro" id="IPR011990">
    <property type="entry name" value="TPR-like_helical_dom_sf"/>
</dbReference>
<evidence type="ECO:0000313" key="2">
    <source>
        <dbReference type="EMBL" id="SVA26804.1"/>
    </source>
</evidence>
<dbReference type="EMBL" id="UINC01006316">
    <property type="protein sequence ID" value="SVA26804.1"/>
    <property type="molecule type" value="Genomic_DNA"/>
</dbReference>
<evidence type="ECO:0000256" key="1">
    <source>
        <dbReference type="SAM" id="Coils"/>
    </source>
</evidence>
<accession>A0A381UFP6</accession>
<protein>
    <submittedName>
        <fullName evidence="2">Uncharacterized protein</fullName>
    </submittedName>
</protein>
<reference evidence="2" key="1">
    <citation type="submission" date="2018-05" db="EMBL/GenBank/DDBJ databases">
        <authorList>
            <person name="Lanie J.A."/>
            <person name="Ng W.-L."/>
            <person name="Kazmierczak K.M."/>
            <person name="Andrzejewski T.M."/>
            <person name="Davidsen T.M."/>
            <person name="Wayne K.J."/>
            <person name="Tettelin H."/>
            <person name="Glass J.I."/>
            <person name="Rusch D."/>
            <person name="Podicherti R."/>
            <person name="Tsui H.-C.T."/>
            <person name="Winkler M.E."/>
        </authorList>
    </citation>
    <scope>NUCLEOTIDE SEQUENCE</scope>
</reference>
<sequence>MKLLKIALSIFCILSVVKLQASDTVDIEQAYIGLIIKITSMSDDIASLEEKYKLLSGEQTTEGLDLEMAFFNLKKKADTLNNEILSLKEQYELLAEKERVNAQKISELFEMLELKVAKVAVKKAVIDSKKNDDEATKIYDDARKFLLAGENDNAIELFQIYLENYQDYKNFADATYWLGRAYSANKSYLEAKDVFVRFQNENPRHAKFANSMYDLANALIELNELEAAKNVLTLMLEKFPEHNLNVKAKQKLKELL</sequence>
<organism evidence="2">
    <name type="scientific">marine metagenome</name>
    <dbReference type="NCBI Taxonomy" id="408172"/>
    <lineage>
        <taxon>unclassified sequences</taxon>
        <taxon>metagenomes</taxon>
        <taxon>ecological metagenomes</taxon>
    </lineage>
</organism>
<dbReference type="Pfam" id="PF13174">
    <property type="entry name" value="TPR_6"/>
    <property type="match status" value="1"/>
</dbReference>
<feature type="coiled-coil region" evidence="1">
    <location>
        <begin position="38"/>
        <end position="97"/>
    </location>
</feature>
<keyword evidence="1" id="KW-0175">Coiled coil</keyword>
<dbReference type="InterPro" id="IPR019734">
    <property type="entry name" value="TPR_rpt"/>
</dbReference>
<dbReference type="Gene3D" id="1.25.40.10">
    <property type="entry name" value="Tetratricopeptide repeat domain"/>
    <property type="match status" value="1"/>
</dbReference>
<gene>
    <name evidence="2" type="ORF">METZ01_LOCUS79658</name>
</gene>
<dbReference type="AlphaFoldDB" id="A0A381UFP6"/>
<name>A0A381UFP6_9ZZZZ</name>
<dbReference type="SUPFAM" id="SSF48452">
    <property type="entry name" value="TPR-like"/>
    <property type="match status" value="1"/>
</dbReference>
<proteinExistence type="predicted"/>